<evidence type="ECO:0000256" key="2">
    <source>
        <dbReference type="ARBA" id="ARBA00005879"/>
    </source>
</evidence>
<dbReference type="Pfam" id="PF00590">
    <property type="entry name" value="TP_methylase"/>
    <property type="match status" value="1"/>
</dbReference>
<evidence type="ECO:0000313" key="10">
    <source>
        <dbReference type="EMBL" id="SGY89476.1"/>
    </source>
</evidence>
<proteinExistence type="inferred from homology"/>
<organism evidence="11 13">
    <name type="scientific">Moritella viscosa</name>
    <dbReference type="NCBI Taxonomy" id="80854"/>
    <lineage>
        <taxon>Bacteria</taxon>
        <taxon>Pseudomonadati</taxon>
        <taxon>Pseudomonadota</taxon>
        <taxon>Gammaproteobacteria</taxon>
        <taxon>Alteromonadales</taxon>
        <taxon>Moritellaceae</taxon>
        <taxon>Moritella</taxon>
    </lineage>
</organism>
<dbReference type="InterPro" id="IPR035996">
    <property type="entry name" value="4pyrrol_Methylase_sf"/>
</dbReference>
<evidence type="ECO:0000256" key="4">
    <source>
        <dbReference type="ARBA" id="ARBA00022603"/>
    </source>
</evidence>
<keyword evidence="4 8" id="KW-0489">Methyltransferase</keyword>
<dbReference type="OrthoDB" id="9804789at2"/>
<dbReference type="GO" id="GO:0009236">
    <property type="term" value="P:cobalamin biosynthetic process"/>
    <property type="evidence" value="ECO:0007669"/>
    <property type="project" value="UniProtKB-UniRule"/>
</dbReference>
<protein>
    <submittedName>
        <fullName evidence="11">Precorrin-2 C20-methyltransferase</fullName>
    </submittedName>
</protein>
<dbReference type="PANTHER" id="PTHR43467">
    <property type="entry name" value="COBALT-PRECORRIN-2 C(20)-METHYLTRANSFERASE"/>
    <property type="match status" value="1"/>
</dbReference>
<reference evidence="11 13" key="1">
    <citation type="submission" date="2016-11" db="EMBL/GenBank/DDBJ databases">
        <authorList>
            <person name="Jaros S."/>
            <person name="Januszkiewicz K."/>
            <person name="Wedrychowicz H."/>
        </authorList>
    </citation>
    <scope>NUCLEOTIDE SEQUENCE [LARGE SCALE GENOMIC DNA]</scope>
    <source>
        <strain evidence="11">NVI 5450</strain>
    </source>
</reference>
<dbReference type="InterPro" id="IPR014777">
    <property type="entry name" value="4pyrrole_Mease_sub1"/>
</dbReference>
<evidence type="ECO:0000256" key="6">
    <source>
        <dbReference type="ARBA" id="ARBA00022691"/>
    </source>
</evidence>
<evidence type="ECO:0000313" key="12">
    <source>
        <dbReference type="Proteomes" id="UP000182660"/>
    </source>
</evidence>
<dbReference type="Gene3D" id="3.30.950.10">
    <property type="entry name" value="Methyltransferase, Cobalt-precorrin-4 Transmethylase, Domain 2"/>
    <property type="match status" value="1"/>
</dbReference>
<name>A0A1K9ZJ20_9GAMM</name>
<keyword evidence="6" id="KW-0949">S-adenosyl-L-methionine</keyword>
<comment type="similarity">
    <text evidence="2 7 8">Belongs to the precorrin methyltransferase family.</text>
</comment>
<evidence type="ECO:0000256" key="7">
    <source>
        <dbReference type="PIRNR" id="PIRNR036427"/>
    </source>
</evidence>
<evidence type="ECO:0000256" key="5">
    <source>
        <dbReference type="ARBA" id="ARBA00022679"/>
    </source>
</evidence>
<dbReference type="Proteomes" id="UP000182660">
    <property type="component" value="Unassembled WGS sequence"/>
</dbReference>
<feature type="domain" description="Tetrapyrrole methylase" evidence="9">
    <location>
        <begin position="8"/>
        <end position="217"/>
    </location>
</feature>
<reference evidence="10 12" key="2">
    <citation type="submission" date="2016-11" db="EMBL/GenBank/DDBJ databases">
        <authorList>
            <person name="Klemetsen T."/>
        </authorList>
    </citation>
    <scope>NUCLEOTIDE SEQUENCE [LARGE SCALE GENOMIC DNA]</scope>
    <source>
        <strain evidence="10">MT 2528</strain>
    </source>
</reference>
<dbReference type="GO" id="GO:0030788">
    <property type="term" value="F:precorrin-2 C20-methyltransferase activity"/>
    <property type="evidence" value="ECO:0007669"/>
    <property type="project" value="InterPro"/>
</dbReference>
<dbReference type="PANTHER" id="PTHR43467:SF2">
    <property type="entry name" value="COBALT-PRECORRIN-2 C(20)-METHYLTRANSFERASE"/>
    <property type="match status" value="1"/>
</dbReference>
<dbReference type="UniPathway" id="UPA00148"/>
<dbReference type="InterPro" id="IPR012382">
    <property type="entry name" value="CobI/CbiL"/>
</dbReference>
<gene>
    <name evidence="10" type="ORF">MT2528_1736</name>
    <name evidence="11" type="ORF">NVI5450_1961</name>
</gene>
<evidence type="ECO:0000256" key="3">
    <source>
        <dbReference type="ARBA" id="ARBA00022573"/>
    </source>
</evidence>
<comment type="pathway">
    <text evidence="1">Cofactor biosynthesis; adenosylcobalamin biosynthesis.</text>
</comment>
<dbReference type="Proteomes" id="UP000183794">
    <property type="component" value="Unassembled WGS sequence"/>
</dbReference>
<evidence type="ECO:0000256" key="8">
    <source>
        <dbReference type="RuleBase" id="RU003960"/>
    </source>
</evidence>
<keyword evidence="5 8" id="KW-0808">Transferase</keyword>
<dbReference type="SUPFAM" id="SSF53790">
    <property type="entry name" value="Tetrapyrrole methylase"/>
    <property type="match status" value="1"/>
</dbReference>
<dbReference type="Gene3D" id="3.40.1010.10">
    <property type="entry name" value="Cobalt-precorrin-4 Transmethylase, Domain 1"/>
    <property type="match status" value="1"/>
</dbReference>
<dbReference type="EMBL" id="FPLD01000054">
    <property type="protein sequence ID" value="SGY97516.1"/>
    <property type="molecule type" value="Genomic_DNA"/>
</dbReference>
<dbReference type="InterPro" id="IPR006364">
    <property type="entry name" value="CobI/CbiL/CobIJ_dom"/>
</dbReference>
<dbReference type="AlphaFoldDB" id="A0A1K9ZJ20"/>
<dbReference type="NCBIfam" id="TIGR01467">
    <property type="entry name" value="cobI_cbiL"/>
    <property type="match status" value="1"/>
</dbReference>
<dbReference type="PIRSF" id="PIRSF036427">
    <property type="entry name" value="Precrrn-2_mtase"/>
    <property type="match status" value="1"/>
</dbReference>
<dbReference type="GeneID" id="61295641"/>
<dbReference type="InterPro" id="IPR000878">
    <property type="entry name" value="4pyrrol_Mease"/>
</dbReference>
<evidence type="ECO:0000313" key="11">
    <source>
        <dbReference type="EMBL" id="SGY97516.1"/>
    </source>
</evidence>
<keyword evidence="3" id="KW-0169">Cobalamin biosynthesis</keyword>
<evidence type="ECO:0000259" key="9">
    <source>
        <dbReference type="Pfam" id="PF00590"/>
    </source>
</evidence>
<dbReference type="PROSITE" id="PS00840">
    <property type="entry name" value="SUMT_2"/>
    <property type="match status" value="1"/>
</dbReference>
<dbReference type="InterPro" id="IPR003043">
    <property type="entry name" value="Uropor_MeTrfase_CS"/>
</dbReference>
<sequence length="241" mass="26319">MNNNQPGKLIGVGVGPGDPELMTLKAFRLLQKVDVICYLTNNDNISQAKMIASDAIDARKSPAIEIGIVMPMSKDRTLANQAYDDGAARVQQQLELGKDVVFICEGDPLFFGSFSYLLERLEAQFVCEVVPGITSINAASSALVSPLTALTDSFAVVSGRHSDEFLRQTLSEHNSVVIMKAGQSRPRILAALAATGRMQDASYLEYISREQQIIENDVTKLAHEAGPYFSLFLVRHNVATR</sequence>
<dbReference type="InterPro" id="IPR014776">
    <property type="entry name" value="4pyrrole_Mease_sub2"/>
</dbReference>
<accession>A0A1K9ZJ20</accession>
<evidence type="ECO:0000256" key="1">
    <source>
        <dbReference type="ARBA" id="ARBA00004953"/>
    </source>
</evidence>
<dbReference type="RefSeq" id="WP_045111635.1">
    <property type="nucleotide sequence ID" value="NZ_CAWQZC010000114.1"/>
</dbReference>
<evidence type="ECO:0000313" key="13">
    <source>
        <dbReference type="Proteomes" id="UP000183794"/>
    </source>
</evidence>
<dbReference type="EMBL" id="FPLJ01000042">
    <property type="protein sequence ID" value="SGY89476.1"/>
    <property type="molecule type" value="Genomic_DNA"/>
</dbReference>
<dbReference type="CDD" id="cd11645">
    <property type="entry name" value="Precorrin_2_C20_MT"/>
    <property type="match status" value="1"/>
</dbReference>
<keyword evidence="12" id="KW-1185">Reference proteome</keyword>
<dbReference type="GO" id="GO:0032259">
    <property type="term" value="P:methylation"/>
    <property type="evidence" value="ECO:0007669"/>
    <property type="project" value="UniProtKB-KW"/>
</dbReference>